<keyword evidence="2" id="KW-1185">Reference proteome</keyword>
<proteinExistence type="predicted"/>
<protein>
    <submittedName>
        <fullName evidence="1">Uncharacterized protein</fullName>
    </submittedName>
</protein>
<sequence length="365" mass="39417">MNVSVYARIATNAALLALLAIGGCASKQVRRQHNLALQEVTELQYNQVLSNLAMYRSGKGQVPHFAVLGSATTVLAHGNTVSGGLNWNPTTLTAENLGFNGSRNLTQQLAAAPVTDAGKLRRIGCGLRLAISQQEIHVVTVQEEDPEAQTNNSYFEVAPSDECVNCIRELVSVGILPAPRVENEIRRGSFIFKTDEAAYAYQAKLIEALGCKAPNGWFGFGSKQDVPKDALYVGRFDNCYTWVMCNQVDALSRFTLTMLDLATKEPNGSSVEISRKYETPFGEIEIKGTASGAIGDFVSPREVVLLRQLDAKGLKSKTELSAEKFEDAVGSLDSRLPSDFAPAPSRTDAPLILLPQGLINTPGPN</sequence>
<evidence type="ECO:0000313" key="2">
    <source>
        <dbReference type="Proteomes" id="UP000318538"/>
    </source>
</evidence>
<organism evidence="1 2">
    <name type="scientific">Rubripirellula lacrimiformis</name>
    <dbReference type="NCBI Taxonomy" id="1930273"/>
    <lineage>
        <taxon>Bacteria</taxon>
        <taxon>Pseudomonadati</taxon>
        <taxon>Planctomycetota</taxon>
        <taxon>Planctomycetia</taxon>
        <taxon>Pirellulales</taxon>
        <taxon>Pirellulaceae</taxon>
        <taxon>Rubripirellula</taxon>
    </lineage>
</organism>
<dbReference type="RefSeq" id="WP_145175526.1">
    <property type="nucleotide sequence ID" value="NZ_CP036525.1"/>
</dbReference>
<reference evidence="1 2" key="1">
    <citation type="submission" date="2019-02" db="EMBL/GenBank/DDBJ databases">
        <title>Deep-cultivation of Planctomycetes and their phenomic and genomic characterization uncovers novel biology.</title>
        <authorList>
            <person name="Wiegand S."/>
            <person name="Jogler M."/>
            <person name="Boedeker C."/>
            <person name="Pinto D."/>
            <person name="Vollmers J."/>
            <person name="Rivas-Marin E."/>
            <person name="Kohn T."/>
            <person name="Peeters S.H."/>
            <person name="Heuer A."/>
            <person name="Rast P."/>
            <person name="Oberbeckmann S."/>
            <person name="Bunk B."/>
            <person name="Jeske O."/>
            <person name="Meyerdierks A."/>
            <person name="Storesund J.E."/>
            <person name="Kallscheuer N."/>
            <person name="Luecker S."/>
            <person name="Lage O.M."/>
            <person name="Pohl T."/>
            <person name="Merkel B.J."/>
            <person name="Hornburger P."/>
            <person name="Mueller R.-W."/>
            <person name="Bruemmer F."/>
            <person name="Labrenz M."/>
            <person name="Spormann A.M."/>
            <person name="Op den Camp H."/>
            <person name="Overmann J."/>
            <person name="Amann R."/>
            <person name="Jetten M.S.M."/>
            <person name="Mascher T."/>
            <person name="Medema M.H."/>
            <person name="Devos D.P."/>
            <person name="Kaster A.-K."/>
            <person name="Ovreas L."/>
            <person name="Rohde M."/>
            <person name="Galperin M.Y."/>
            <person name="Jogler C."/>
        </authorList>
    </citation>
    <scope>NUCLEOTIDE SEQUENCE [LARGE SCALE GENOMIC DNA]</scope>
    <source>
        <strain evidence="1 2">K22_7</strain>
    </source>
</reference>
<dbReference type="KEGG" id="rlc:K227x_59220"/>
<dbReference type="Proteomes" id="UP000318538">
    <property type="component" value="Chromosome"/>
</dbReference>
<evidence type="ECO:0000313" key="1">
    <source>
        <dbReference type="EMBL" id="QDT07495.1"/>
    </source>
</evidence>
<gene>
    <name evidence="1" type="ORF">K227x_59220</name>
</gene>
<dbReference type="OrthoDB" id="273841at2"/>
<name>A0A517NK32_9BACT</name>
<dbReference type="EMBL" id="CP036525">
    <property type="protein sequence ID" value="QDT07495.1"/>
    <property type="molecule type" value="Genomic_DNA"/>
</dbReference>
<dbReference type="AlphaFoldDB" id="A0A517NK32"/>
<accession>A0A517NK32</accession>